<name>A0A9D1THW9_9FIRM</name>
<comment type="caution">
    <text evidence="3">The sequence shown here is derived from an EMBL/GenBank/DDBJ whole genome shotgun (WGS) entry which is preliminary data.</text>
</comment>
<dbReference type="Pfam" id="PF00239">
    <property type="entry name" value="Resolvase"/>
    <property type="match status" value="1"/>
</dbReference>
<dbReference type="PROSITE" id="PS51737">
    <property type="entry name" value="RECOMBINASE_DNA_BIND"/>
    <property type="match status" value="1"/>
</dbReference>
<dbReference type="CDD" id="cd03768">
    <property type="entry name" value="SR_ResInv"/>
    <property type="match status" value="1"/>
</dbReference>
<dbReference type="Pfam" id="PF07508">
    <property type="entry name" value="Recombinase"/>
    <property type="match status" value="1"/>
</dbReference>
<dbReference type="InterPro" id="IPR038109">
    <property type="entry name" value="DNA_bind_recomb_sf"/>
</dbReference>
<dbReference type="PROSITE" id="PS51736">
    <property type="entry name" value="RECOMBINASES_3"/>
    <property type="match status" value="1"/>
</dbReference>
<dbReference type="Proteomes" id="UP000886808">
    <property type="component" value="Unassembled WGS sequence"/>
</dbReference>
<feature type="domain" description="Resolvase/invertase-type recombinase catalytic" evidence="1">
    <location>
        <begin position="2"/>
        <end position="144"/>
    </location>
</feature>
<dbReference type="Pfam" id="PF13408">
    <property type="entry name" value="Zn_ribbon_recom"/>
    <property type="match status" value="1"/>
</dbReference>
<feature type="domain" description="Recombinase" evidence="2">
    <location>
        <begin position="152"/>
        <end position="298"/>
    </location>
</feature>
<evidence type="ECO:0000259" key="1">
    <source>
        <dbReference type="PROSITE" id="PS51736"/>
    </source>
</evidence>
<dbReference type="PANTHER" id="PTHR30461:SF23">
    <property type="entry name" value="DNA RECOMBINASE-RELATED"/>
    <property type="match status" value="1"/>
</dbReference>
<gene>
    <name evidence="3" type="ORF">H9746_00470</name>
</gene>
<dbReference type="GO" id="GO:0003677">
    <property type="term" value="F:DNA binding"/>
    <property type="evidence" value="ECO:0007669"/>
    <property type="project" value="InterPro"/>
</dbReference>
<protein>
    <submittedName>
        <fullName evidence="3">Recombinase family protein</fullName>
    </submittedName>
</protein>
<dbReference type="SMART" id="SM00857">
    <property type="entry name" value="Resolvase"/>
    <property type="match status" value="1"/>
</dbReference>
<evidence type="ECO:0000259" key="2">
    <source>
        <dbReference type="PROSITE" id="PS51737"/>
    </source>
</evidence>
<dbReference type="SUPFAM" id="SSF53041">
    <property type="entry name" value="Resolvase-like"/>
    <property type="match status" value="1"/>
</dbReference>
<dbReference type="InterPro" id="IPR025827">
    <property type="entry name" value="Zn_ribbon_recom_dom"/>
</dbReference>
<dbReference type="Gene3D" id="3.40.50.1390">
    <property type="entry name" value="Resolvase, N-terminal catalytic domain"/>
    <property type="match status" value="1"/>
</dbReference>
<sequence length="487" mass="55964">MYDALYSRQSVEKTDSISIESQLEYCKYETHGNPYKEYIDKGYSGKNTNRPAFEQMLEDVKQGLISRVIVYKLDRISRSILDFANMMDIFTKYNVEFVSSTEKFDTSTPIGRAMLNICIVFAQLERETIQKRVTDAYYSRCKRGFYMGGRMPYGFTKTDTVIDGIKTSMYVPVDEEAEQIKLMFSMYQKPENSLGDIIRYFRDNNIKHLRGGSWSSARISEILKNPIYVKADADIYNFFKSRDVNIANPVSDFTGFNSCYLYKGKENKELVIAPHEGIIPSSDWIKCRIRCLNNKQSTRTCKAKNSWLVGKVKCGRCGHSLSIAKSNTKWHRYFICGMALATKKVKCTGTGGTIYADILEEYILNAIKNRLSEFKTLSKHEKANPNINKNKIRIAEIDKEIDGLLSNVAGANSILMEYINNKITQLDDERKQLQKDSILFTYTENCIVSDHVQKWEEISFEDKQSVVDSLIKVINIADGNIEIIWNI</sequence>
<dbReference type="InterPro" id="IPR036162">
    <property type="entry name" value="Resolvase-like_N_sf"/>
</dbReference>
<dbReference type="InterPro" id="IPR006119">
    <property type="entry name" value="Resolv_N"/>
</dbReference>
<reference evidence="3" key="1">
    <citation type="journal article" date="2021" name="PeerJ">
        <title>Extensive microbial diversity within the chicken gut microbiome revealed by metagenomics and culture.</title>
        <authorList>
            <person name="Gilroy R."/>
            <person name="Ravi A."/>
            <person name="Getino M."/>
            <person name="Pursley I."/>
            <person name="Horton D.L."/>
            <person name="Alikhan N.F."/>
            <person name="Baker D."/>
            <person name="Gharbi K."/>
            <person name="Hall N."/>
            <person name="Watson M."/>
            <person name="Adriaenssens E.M."/>
            <person name="Foster-Nyarko E."/>
            <person name="Jarju S."/>
            <person name="Secka A."/>
            <person name="Antonio M."/>
            <person name="Oren A."/>
            <person name="Chaudhuri R.R."/>
            <person name="La Ragione R."/>
            <person name="Hildebrand F."/>
            <person name="Pallen M.J."/>
        </authorList>
    </citation>
    <scope>NUCLEOTIDE SEQUENCE</scope>
    <source>
        <strain evidence="3">CHK193-4272</strain>
    </source>
</reference>
<dbReference type="PANTHER" id="PTHR30461">
    <property type="entry name" value="DNA-INVERTASE FROM LAMBDOID PROPHAGE"/>
    <property type="match status" value="1"/>
</dbReference>
<dbReference type="Gene3D" id="3.90.1750.20">
    <property type="entry name" value="Putative Large Serine Recombinase, Chain B, Domain 2"/>
    <property type="match status" value="1"/>
</dbReference>
<dbReference type="InterPro" id="IPR050639">
    <property type="entry name" value="SSR_resolvase"/>
</dbReference>
<evidence type="ECO:0000313" key="4">
    <source>
        <dbReference type="Proteomes" id="UP000886808"/>
    </source>
</evidence>
<proteinExistence type="predicted"/>
<dbReference type="InterPro" id="IPR011109">
    <property type="entry name" value="DNA_bind_recombinase_dom"/>
</dbReference>
<accession>A0A9D1THW9</accession>
<dbReference type="GO" id="GO:0000150">
    <property type="term" value="F:DNA strand exchange activity"/>
    <property type="evidence" value="ECO:0007669"/>
    <property type="project" value="InterPro"/>
</dbReference>
<dbReference type="EMBL" id="DXIE01000004">
    <property type="protein sequence ID" value="HIV61320.1"/>
    <property type="molecule type" value="Genomic_DNA"/>
</dbReference>
<organism evidence="3 4">
    <name type="scientific">Candidatus Butyricicoccus avistercoris</name>
    <dbReference type="NCBI Taxonomy" id="2838518"/>
    <lineage>
        <taxon>Bacteria</taxon>
        <taxon>Bacillati</taxon>
        <taxon>Bacillota</taxon>
        <taxon>Clostridia</taxon>
        <taxon>Eubacteriales</taxon>
        <taxon>Butyricicoccaceae</taxon>
        <taxon>Butyricicoccus</taxon>
    </lineage>
</organism>
<dbReference type="AlphaFoldDB" id="A0A9D1THW9"/>
<reference evidence="3" key="2">
    <citation type="submission" date="2021-04" db="EMBL/GenBank/DDBJ databases">
        <authorList>
            <person name="Gilroy R."/>
        </authorList>
    </citation>
    <scope>NUCLEOTIDE SEQUENCE</scope>
    <source>
        <strain evidence="3">CHK193-4272</strain>
    </source>
</reference>
<evidence type="ECO:0000313" key="3">
    <source>
        <dbReference type="EMBL" id="HIV61320.1"/>
    </source>
</evidence>